<dbReference type="PROSITE" id="PS50893">
    <property type="entry name" value="ABC_TRANSPORTER_2"/>
    <property type="match status" value="2"/>
</dbReference>
<evidence type="ECO:0000256" key="7">
    <source>
        <dbReference type="ARBA" id="ARBA00022840"/>
    </source>
</evidence>
<dbReference type="EMBL" id="OX597820">
    <property type="protein sequence ID" value="CAI9725993.1"/>
    <property type="molecule type" value="Genomic_DNA"/>
</dbReference>
<dbReference type="SUPFAM" id="SSF46689">
    <property type="entry name" value="Homeodomain-like"/>
    <property type="match status" value="1"/>
</dbReference>
<dbReference type="InterPro" id="IPR017871">
    <property type="entry name" value="ABC_transporter-like_CS"/>
</dbReference>
<dbReference type="PROSITE" id="PS00211">
    <property type="entry name" value="ABC_TRANSPORTER_1"/>
    <property type="match status" value="2"/>
</dbReference>
<evidence type="ECO:0000256" key="4">
    <source>
        <dbReference type="ARBA" id="ARBA00022692"/>
    </source>
</evidence>
<dbReference type="GO" id="GO:0005524">
    <property type="term" value="F:ATP binding"/>
    <property type="evidence" value="ECO:0007669"/>
    <property type="project" value="UniProtKB-KW"/>
</dbReference>
<dbReference type="FunFam" id="3.40.50.300:FF:000997">
    <property type="entry name" value="Multidrug resistance-associated protein 1"/>
    <property type="match status" value="1"/>
</dbReference>
<keyword evidence="7" id="KW-0067">ATP-binding</keyword>
<dbReference type="PANTHER" id="PTHR24223">
    <property type="entry name" value="ATP-BINDING CASSETTE SUB-FAMILY C"/>
    <property type="match status" value="1"/>
</dbReference>
<evidence type="ECO:0000256" key="6">
    <source>
        <dbReference type="ARBA" id="ARBA00022741"/>
    </source>
</evidence>
<keyword evidence="3" id="KW-0813">Transport</keyword>
<keyword evidence="4 11" id="KW-0812">Transmembrane</keyword>
<dbReference type="GO" id="GO:0016887">
    <property type="term" value="F:ATP hydrolysis activity"/>
    <property type="evidence" value="ECO:0007669"/>
    <property type="project" value="InterPro"/>
</dbReference>
<feature type="transmembrane region" description="Helical" evidence="11">
    <location>
        <begin position="995"/>
        <end position="1014"/>
    </location>
</feature>
<dbReference type="SMART" id="SM00382">
    <property type="entry name" value="AAA"/>
    <property type="match status" value="2"/>
</dbReference>
<dbReference type="Pfam" id="PF00664">
    <property type="entry name" value="ABC_membrane"/>
    <property type="match status" value="2"/>
</dbReference>
<dbReference type="Proteomes" id="UP001162480">
    <property type="component" value="Chromosome 7"/>
</dbReference>
<dbReference type="CDD" id="cd03250">
    <property type="entry name" value="ABCC_MRP_domain1"/>
    <property type="match status" value="1"/>
</dbReference>
<feature type="transmembrane region" description="Helical" evidence="11">
    <location>
        <begin position="813"/>
        <end position="836"/>
    </location>
</feature>
<feature type="domain" description="ABC transmembrane type-1" evidence="13">
    <location>
        <begin position="160"/>
        <end position="410"/>
    </location>
</feature>
<feature type="domain" description="ABC transporter" evidence="12">
    <location>
        <begin position="474"/>
        <end position="734"/>
    </location>
</feature>
<dbReference type="SUPFAM" id="SSF90123">
    <property type="entry name" value="ABC transporter transmembrane region"/>
    <property type="match status" value="2"/>
</dbReference>
<dbReference type="InterPro" id="IPR009057">
    <property type="entry name" value="Homeodomain-like_sf"/>
</dbReference>
<evidence type="ECO:0000256" key="1">
    <source>
        <dbReference type="ARBA" id="ARBA00004127"/>
    </source>
</evidence>
<name>A0AA36F8K8_OCTVU</name>
<dbReference type="PANTHER" id="PTHR24223:SF447">
    <property type="entry name" value="MULTIDRUG RESISTANCE-ASSOCIATED PROTEIN 5"/>
    <property type="match status" value="1"/>
</dbReference>
<feature type="compositionally biased region" description="Basic and acidic residues" evidence="10">
    <location>
        <begin position="454"/>
        <end position="463"/>
    </location>
</feature>
<feature type="transmembrane region" description="Helical" evidence="11">
    <location>
        <begin position="346"/>
        <end position="372"/>
    </location>
</feature>
<keyword evidence="6" id="KW-0547">Nucleotide-binding</keyword>
<proteinExistence type="inferred from homology"/>
<accession>A0AA36F8K8</accession>
<dbReference type="GO" id="GO:0016020">
    <property type="term" value="C:membrane"/>
    <property type="evidence" value="ECO:0007669"/>
    <property type="project" value="InterPro"/>
</dbReference>
<dbReference type="Pfam" id="PF00005">
    <property type="entry name" value="ABC_tran"/>
    <property type="match status" value="2"/>
</dbReference>
<evidence type="ECO:0000259" key="12">
    <source>
        <dbReference type="PROSITE" id="PS50893"/>
    </source>
</evidence>
<dbReference type="SUPFAM" id="SSF52540">
    <property type="entry name" value="P-loop containing nucleoside triphosphate hydrolases"/>
    <property type="match status" value="2"/>
</dbReference>
<feature type="transmembrane region" description="Helical" evidence="11">
    <location>
        <begin position="1095"/>
        <end position="1114"/>
    </location>
</feature>
<evidence type="ECO:0000256" key="11">
    <source>
        <dbReference type="SAM" id="Phobius"/>
    </source>
</evidence>
<dbReference type="InterPro" id="IPR036640">
    <property type="entry name" value="ABC1_TM_sf"/>
</dbReference>
<keyword evidence="15" id="KW-1185">Reference proteome</keyword>
<dbReference type="FunFam" id="3.40.50.300:FF:000074">
    <property type="entry name" value="Multidrug resistance-associated protein 5 isoform 1"/>
    <property type="match status" value="1"/>
</dbReference>
<dbReference type="InterPro" id="IPR036388">
    <property type="entry name" value="WH-like_DNA-bd_sf"/>
</dbReference>
<dbReference type="CDD" id="cd03244">
    <property type="entry name" value="ABCC_MRP_domain2"/>
    <property type="match status" value="1"/>
</dbReference>
<keyword evidence="5" id="KW-0677">Repeat</keyword>
<comment type="subcellular location">
    <subcellularLocation>
        <location evidence="1">Endomembrane system</location>
        <topology evidence="1">Multi-pass membrane protein</topology>
    </subcellularLocation>
</comment>
<evidence type="ECO:0000313" key="15">
    <source>
        <dbReference type="Proteomes" id="UP001162480"/>
    </source>
</evidence>
<dbReference type="GO" id="GO:0012505">
    <property type="term" value="C:endomembrane system"/>
    <property type="evidence" value="ECO:0007669"/>
    <property type="project" value="UniProtKB-SubCell"/>
</dbReference>
<dbReference type="InterPro" id="IPR003593">
    <property type="entry name" value="AAA+_ATPase"/>
</dbReference>
<evidence type="ECO:0000256" key="10">
    <source>
        <dbReference type="SAM" id="MobiDB-lite"/>
    </source>
</evidence>
<feature type="domain" description="ABC transmembrane type-1" evidence="13">
    <location>
        <begin position="992"/>
        <end position="1238"/>
    </location>
</feature>
<dbReference type="InterPro" id="IPR011527">
    <property type="entry name" value="ABC1_TM_dom"/>
</dbReference>
<dbReference type="InterPro" id="IPR027417">
    <property type="entry name" value="P-loop_NTPase"/>
</dbReference>
<feature type="region of interest" description="Disordered" evidence="10">
    <location>
        <begin position="454"/>
        <end position="473"/>
    </location>
</feature>
<evidence type="ECO:0000259" key="13">
    <source>
        <dbReference type="PROSITE" id="PS50929"/>
    </source>
</evidence>
<evidence type="ECO:0000313" key="14">
    <source>
        <dbReference type="EMBL" id="CAI9725993.1"/>
    </source>
</evidence>
<feature type="transmembrane region" description="Helical" evidence="11">
    <location>
        <begin position="384"/>
        <end position="404"/>
    </location>
</feature>
<sequence length="1673" mass="188603">MASRKTNLQRSAAAAETNGMKTIDSGLDIGRFNIHSAPIPGNYSLTTTSRHVDSITRYKSAVKMLLPIRLTGKVEGLIPTHKVGLFSFAYITWFTKKLFDFFRKQRKGEMASILMCGKEDSCEKTIPRLKQIWLEELSKKGPENASFNKAVIRFARTRIIMAIIFICFNAIISFLAASFLIRLFVQYLESPDQTVTTGLILATALTVCHFIRNFTYSFIWCTNFVTGHRVRNSCLGLMYDKVLRLQNIGSKQMGELVNIFVADGYRLYMACLTSPYFLAAPFFMRFLSAYIATLLKRSTALTDKRVRKMNEIINSIKLIKMYSWESAFSSVITVLRRAEKKALKRISVLQGIANGIVPIIPTLTSVTTIAAFRASGNEIDASTAFAFIGALNFMRIVLVILPWATRTISEAKVRLKRMEQILLMDEFSPDYCATSSPMNAIEIKNASFDWGQVEDPRKEEEKKKEKKKKTKAAVEPQSYTRTASFHIGTSSSLGNGVSALNYTLNDISLNVEKGKIIGICGPVGSGKSSLLSAILVRELYLLHFPPINSKKTLIPFVISIYPIERKKGTTAVDGSIAYTPQQAWIFNGTLKENILFGQEMDERRYAAVIQACSLETDLKLFEERDETEIGDRGANLSGGQKQRLSLARAVYSGRDIYLLDDPLSAVDVKVAKHLFYSCLKKYLYHSTIIICTHQLQFLQDCDTILVLENGRISQNGTHDEIMQQDGYYKRAITSFHSKNLSRDSSSETLNKVETPSKELPLPDQQSISQKSDHGENQKETPHDGGLTIKEQIIIDSVPLSVYQSYIKAGGGCFLFFLVLLIYGLTFGSIVFSDWWLSYWINTSWNATGMKEGSLENITDRSITTHFYLNSNDSTLSTPYMGTSNLMPITDESSVFNDSATTAMFDTVTSIYNAITNTTNLIVTNTTQMYQNSNTIVTNTTDTYKNSDTSITDLIFKRNIYQNLVTNTTDPNILDIGDMSQNSTLNATSDYTNRDWFYLVVYSSVAVVIPVLLILKGISLATLTMSASTTIHDNIFTNVVRSPMSFFDSNPPGRIMNKFSKELDEADYTLPQLLDILLQVFMQFVILAIMSLQTNLMFIIGFVLAFIIMYLLRYISIAAVRQLKRLENLKRSVLLGHVNTTTNGLVTINTFNQNEFFFKRFCYHHDVVCSVELLFDFALRWVGVRLDLTFICIFVAAVYIFALGKGTISPSFAAMTLNFLTQILNMSQFLIRIINDTESRFTIIERLNQFRSLTPEITDEARNIPKKNNWPRTGDIRFSGVWMKYREDMKYIFKDVSFHVRDNEKIGIVGRTGAGKSSLGSILFRLVKVDKGKVLIDDDDISEINLEELRSKISIIPQDPVLFSGTIRYNLDPFSEYSDEELWQSLEKVQIKSKIMNMEHCLDSMVEENGENISVGERQLICMARALLKNNKILLLDEATASIDTGTDAIIQATIARVFSDYTVLTIAHRLNTVLNCDKILVMDQGQIIEFDSPEVLLSKPSSMFSQMMSTSGGGALNSDLYTMVKIFIVIKMTPKGKELSEDLKKIIFNLHKNGLGYQLISKRIHISVYTVAKVIQKYKATEQISNKHRPGHLSILTTHDIHHIQHCMMDNRRCTASSLVQKVSSVSEVCQILNQCGLHGCIPHRKPLLTTRHKSSGLSFAETYSNGDFTEIY</sequence>
<dbReference type="Pfam" id="PF25787">
    <property type="entry name" value="HTH_SB"/>
    <property type="match status" value="1"/>
</dbReference>
<dbReference type="InterPro" id="IPR057667">
    <property type="entry name" value="HTH_SB"/>
</dbReference>
<dbReference type="PROSITE" id="PS50929">
    <property type="entry name" value="ABC_TM1F"/>
    <property type="match status" value="2"/>
</dbReference>
<evidence type="ECO:0000256" key="8">
    <source>
        <dbReference type="ARBA" id="ARBA00022989"/>
    </source>
</evidence>
<feature type="region of interest" description="Disordered" evidence="10">
    <location>
        <begin position="739"/>
        <end position="783"/>
    </location>
</feature>
<organism evidence="14 15">
    <name type="scientific">Octopus vulgaris</name>
    <name type="common">Common octopus</name>
    <dbReference type="NCBI Taxonomy" id="6645"/>
    <lineage>
        <taxon>Eukaryota</taxon>
        <taxon>Metazoa</taxon>
        <taxon>Spiralia</taxon>
        <taxon>Lophotrochozoa</taxon>
        <taxon>Mollusca</taxon>
        <taxon>Cephalopoda</taxon>
        <taxon>Coleoidea</taxon>
        <taxon>Octopodiformes</taxon>
        <taxon>Octopoda</taxon>
        <taxon>Incirrata</taxon>
        <taxon>Octopodidae</taxon>
        <taxon>Octopus</taxon>
    </lineage>
</organism>
<dbReference type="InterPro" id="IPR003439">
    <property type="entry name" value="ABC_transporter-like_ATP-bd"/>
</dbReference>
<feature type="transmembrane region" description="Helical" evidence="11">
    <location>
        <begin position="1067"/>
        <end position="1089"/>
    </location>
</feature>
<feature type="compositionally biased region" description="Basic and acidic residues" evidence="10">
    <location>
        <begin position="770"/>
        <end position="782"/>
    </location>
</feature>
<comment type="similarity">
    <text evidence="2">Belongs to the ABC transporter superfamily. ABCC family. Conjugate transporter (TC 3.A.1.208) subfamily.</text>
</comment>
<dbReference type="GO" id="GO:0140359">
    <property type="term" value="F:ABC-type transporter activity"/>
    <property type="evidence" value="ECO:0007669"/>
    <property type="project" value="InterPro"/>
</dbReference>
<evidence type="ECO:0000256" key="5">
    <source>
        <dbReference type="ARBA" id="ARBA00022737"/>
    </source>
</evidence>
<protein>
    <submittedName>
        <fullName evidence="14">Resistance-associated 5-like</fullName>
    </submittedName>
</protein>
<evidence type="ECO:0000256" key="3">
    <source>
        <dbReference type="ARBA" id="ARBA00022448"/>
    </source>
</evidence>
<feature type="transmembrane region" description="Helical" evidence="11">
    <location>
        <begin position="1181"/>
        <end position="1201"/>
    </location>
</feature>
<dbReference type="Gene3D" id="1.10.10.10">
    <property type="entry name" value="Winged helix-like DNA-binding domain superfamily/Winged helix DNA-binding domain"/>
    <property type="match status" value="1"/>
</dbReference>
<keyword evidence="8 11" id="KW-1133">Transmembrane helix</keyword>
<feature type="domain" description="ABC transporter" evidence="12">
    <location>
        <begin position="1275"/>
        <end position="1509"/>
    </location>
</feature>
<keyword evidence="9 11" id="KW-0472">Membrane</keyword>
<gene>
    <name evidence="14" type="ORF">OCTVUL_1B027468</name>
</gene>
<dbReference type="Gene3D" id="3.40.50.300">
    <property type="entry name" value="P-loop containing nucleotide triphosphate hydrolases"/>
    <property type="match status" value="2"/>
</dbReference>
<dbReference type="Gene3D" id="1.20.1560.10">
    <property type="entry name" value="ABC transporter type 1, transmembrane domain"/>
    <property type="match status" value="2"/>
</dbReference>
<reference evidence="14" key="1">
    <citation type="submission" date="2023-08" db="EMBL/GenBank/DDBJ databases">
        <authorList>
            <person name="Alioto T."/>
            <person name="Alioto T."/>
            <person name="Gomez Garrido J."/>
        </authorList>
    </citation>
    <scope>NUCLEOTIDE SEQUENCE</scope>
</reference>
<feature type="transmembrane region" description="Helical" evidence="11">
    <location>
        <begin position="159"/>
        <end position="185"/>
    </location>
</feature>
<evidence type="ECO:0000256" key="2">
    <source>
        <dbReference type="ARBA" id="ARBA00009726"/>
    </source>
</evidence>
<dbReference type="InterPro" id="IPR050173">
    <property type="entry name" value="ABC_transporter_C-like"/>
</dbReference>
<evidence type="ECO:0000256" key="9">
    <source>
        <dbReference type="ARBA" id="ARBA00023136"/>
    </source>
</evidence>